<evidence type="ECO:0000256" key="2">
    <source>
        <dbReference type="ARBA" id="ARBA00022448"/>
    </source>
</evidence>
<dbReference type="Pfam" id="PF00520">
    <property type="entry name" value="Ion_trans"/>
    <property type="match status" value="1"/>
</dbReference>
<keyword evidence="7" id="KW-1071">Ligand-gated ion channel</keyword>
<dbReference type="Gene3D" id="1.10.287.630">
    <property type="entry name" value="Helix hairpin bin"/>
    <property type="match status" value="1"/>
</dbReference>
<keyword evidence="8" id="KW-0407">Ion channel</keyword>
<keyword evidence="3 9" id="KW-0812">Transmembrane</keyword>
<evidence type="ECO:0000256" key="4">
    <source>
        <dbReference type="ARBA" id="ARBA00022989"/>
    </source>
</evidence>
<name>A0AAV2HP56_LYMST</name>
<sequence length="335" mass="38810">PVLRLNRLLKCHSMESFFHKTESRTNKPNLLRAFKLSLHLGVVIHWIACLYYMLSEYEGLGVNEWVYPSEPNLTTFSRKYIFCLFWSTMTLTTIGERPPPTTELEYVFTGFTFLIGVFVFAAVVGNVGDVISNMNAARRDFQARMDQIKFYLDHRKVPDHMQNHIKRWAEYTWSRTMAIDEANVLQFLPDRLRTEVAIYVHLETLKKVSIFDECEEGLLRELVLKLKPQIFSPGDYICRIGEIGREMYIINHGKVEILFPDSETGGMQQVAVMNPGNFFGEISLLKVDAGQNKRTADVRSIGFSELLCLSRRDLMAALTEYPEAKRILEEYARQR</sequence>
<reference evidence="11 12" key="1">
    <citation type="submission" date="2024-04" db="EMBL/GenBank/DDBJ databases">
        <authorList>
            <consortium name="Genoscope - CEA"/>
            <person name="William W."/>
        </authorList>
    </citation>
    <scope>NUCLEOTIDE SEQUENCE [LARGE SCALE GENOMIC DNA]</scope>
</reference>
<dbReference type="GO" id="GO:0016020">
    <property type="term" value="C:membrane"/>
    <property type="evidence" value="ECO:0007669"/>
    <property type="project" value="UniProtKB-SubCell"/>
</dbReference>
<proteinExistence type="predicted"/>
<comment type="subcellular location">
    <subcellularLocation>
        <location evidence="1">Membrane</location>
        <topology evidence="1">Multi-pass membrane protein</topology>
    </subcellularLocation>
</comment>
<dbReference type="InterPro" id="IPR050866">
    <property type="entry name" value="CNG_cation_channel"/>
</dbReference>
<evidence type="ECO:0000256" key="1">
    <source>
        <dbReference type="ARBA" id="ARBA00004141"/>
    </source>
</evidence>
<dbReference type="EMBL" id="CAXITT010000176">
    <property type="protein sequence ID" value="CAL1534599.1"/>
    <property type="molecule type" value="Genomic_DNA"/>
</dbReference>
<dbReference type="PANTHER" id="PTHR45638:SF13">
    <property type="entry name" value="CYCLIC NUCLEOTIDE-BINDING DOMAIN-CONTAINING PROTEIN"/>
    <property type="match status" value="1"/>
</dbReference>
<evidence type="ECO:0000256" key="9">
    <source>
        <dbReference type="SAM" id="Phobius"/>
    </source>
</evidence>
<dbReference type="GO" id="GO:0044877">
    <property type="term" value="F:protein-containing complex binding"/>
    <property type="evidence" value="ECO:0007669"/>
    <property type="project" value="TreeGrafter"/>
</dbReference>
<feature type="domain" description="Cyclic nucleotide-binding" evidence="10">
    <location>
        <begin position="210"/>
        <end position="335"/>
    </location>
</feature>
<keyword evidence="5" id="KW-0406">Ion transport</keyword>
<dbReference type="Gene3D" id="2.60.120.10">
    <property type="entry name" value="Jelly Rolls"/>
    <property type="match status" value="1"/>
</dbReference>
<dbReference type="SUPFAM" id="SSF81324">
    <property type="entry name" value="Voltage-gated potassium channels"/>
    <property type="match status" value="1"/>
</dbReference>
<dbReference type="AlphaFoldDB" id="A0AAV2HP56"/>
<dbReference type="InterPro" id="IPR014710">
    <property type="entry name" value="RmlC-like_jellyroll"/>
</dbReference>
<feature type="non-terminal residue" evidence="11">
    <location>
        <position position="1"/>
    </location>
</feature>
<evidence type="ECO:0000256" key="7">
    <source>
        <dbReference type="ARBA" id="ARBA00023286"/>
    </source>
</evidence>
<dbReference type="SUPFAM" id="SSF51206">
    <property type="entry name" value="cAMP-binding domain-like"/>
    <property type="match status" value="1"/>
</dbReference>
<evidence type="ECO:0000256" key="5">
    <source>
        <dbReference type="ARBA" id="ARBA00023065"/>
    </source>
</evidence>
<gene>
    <name evidence="11" type="ORF">GSLYS_00008559001</name>
</gene>
<evidence type="ECO:0000256" key="6">
    <source>
        <dbReference type="ARBA" id="ARBA00023136"/>
    </source>
</evidence>
<organism evidence="11 12">
    <name type="scientific">Lymnaea stagnalis</name>
    <name type="common">Great pond snail</name>
    <name type="synonym">Helix stagnalis</name>
    <dbReference type="NCBI Taxonomy" id="6523"/>
    <lineage>
        <taxon>Eukaryota</taxon>
        <taxon>Metazoa</taxon>
        <taxon>Spiralia</taxon>
        <taxon>Lophotrochozoa</taxon>
        <taxon>Mollusca</taxon>
        <taxon>Gastropoda</taxon>
        <taxon>Heterobranchia</taxon>
        <taxon>Euthyneura</taxon>
        <taxon>Panpulmonata</taxon>
        <taxon>Hygrophila</taxon>
        <taxon>Lymnaeoidea</taxon>
        <taxon>Lymnaeidae</taxon>
        <taxon>Lymnaea</taxon>
    </lineage>
</organism>
<dbReference type="Pfam" id="PF00027">
    <property type="entry name" value="cNMP_binding"/>
    <property type="match status" value="1"/>
</dbReference>
<dbReference type="InterPro" id="IPR000595">
    <property type="entry name" value="cNMP-bd_dom"/>
</dbReference>
<dbReference type="InterPro" id="IPR005821">
    <property type="entry name" value="Ion_trans_dom"/>
</dbReference>
<keyword evidence="2" id="KW-0813">Transport</keyword>
<evidence type="ECO:0000313" key="11">
    <source>
        <dbReference type="EMBL" id="CAL1534599.1"/>
    </source>
</evidence>
<dbReference type="PANTHER" id="PTHR45638">
    <property type="entry name" value="CYCLIC NUCLEOTIDE-GATED CATION CHANNEL SUBUNIT A"/>
    <property type="match status" value="1"/>
</dbReference>
<dbReference type="InterPro" id="IPR018488">
    <property type="entry name" value="cNMP-bd_CS"/>
</dbReference>
<dbReference type="SMART" id="SM00100">
    <property type="entry name" value="cNMP"/>
    <property type="match status" value="1"/>
</dbReference>
<evidence type="ECO:0000259" key="10">
    <source>
        <dbReference type="PROSITE" id="PS50042"/>
    </source>
</evidence>
<evidence type="ECO:0000256" key="3">
    <source>
        <dbReference type="ARBA" id="ARBA00022692"/>
    </source>
</evidence>
<evidence type="ECO:0000313" key="12">
    <source>
        <dbReference type="Proteomes" id="UP001497497"/>
    </source>
</evidence>
<protein>
    <recommendedName>
        <fullName evidence="10">Cyclic nucleotide-binding domain-containing protein</fullName>
    </recommendedName>
</protein>
<comment type="caution">
    <text evidence="11">The sequence shown here is derived from an EMBL/GenBank/DDBJ whole genome shotgun (WGS) entry which is preliminary data.</text>
</comment>
<dbReference type="InterPro" id="IPR018490">
    <property type="entry name" value="cNMP-bd_dom_sf"/>
</dbReference>
<accession>A0AAV2HP56</accession>
<keyword evidence="4 9" id="KW-1133">Transmembrane helix</keyword>
<keyword evidence="6 9" id="KW-0472">Membrane</keyword>
<dbReference type="PROSITE" id="PS00888">
    <property type="entry name" value="CNMP_BINDING_1"/>
    <property type="match status" value="1"/>
</dbReference>
<dbReference type="PROSITE" id="PS50042">
    <property type="entry name" value="CNMP_BINDING_3"/>
    <property type="match status" value="1"/>
</dbReference>
<feature type="transmembrane region" description="Helical" evidence="9">
    <location>
        <begin position="106"/>
        <end position="128"/>
    </location>
</feature>
<keyword evidence="12" id="KW-1185">Reference proteome</keyword>
<dbReference type="PROSITE" id="PS00889">
    <property type="entry name" value="CNMP_BINDING_2"/>
    <property type="match status" value="1"/>
</dbReference>
<evidence type="ECO:0000256" key="8">
    <source>
        <dbReference type="ARBA" id="ARBA00023303"/>
    </source>
</evidence>
<dbReference type="CDD" id="cd00038">
    <property type="entry name" value="CAP_ED"/>
    <property type="match status" value="1"/>
</dbReference>
<dbReference type="Gene3D" id="1.10.287.70">
    <property type="match status" value="1"/>
</dbReference>
<feature type="transmembrane region" description="Helical" evidence="9">
    <location>
        <begin position="33"/>
        <end position="54"/>
    </location>
</feature>
<dbReference type="FunFam" id="1.10.287.630:FF:000001">
    <property type="entry name" value="Cyclic nucleotide-gated channel alpha 3"/>
    <property type="match status" value="1"/>
</dbReference>
<dbReference type="Proteomes" id="UP001497497">
    <property type="component" value="Unassembled WGS sequence"/>
</dbReference>
<dbReference type="GO" id="GO:0005221">
    <property type="term" value="F:intracellularly cyclic nucleotide-activated monoatomic cation channel activity"/>
    <property type="evidence" value="ECO:0007669"/>
    <property type="project" value="InterPro"/>
</dbReference>